<evidence type="ECO:0000256" key="6">
    <source>
        <dbReference type="ARBA" id="ARBA00022884"/>
    </source>
</evidence>
<keyword evidence="2 10" id="KW-0963">Cytoplasm</keyword>
<comment type="catalytic activity">
    <reaction evidence="9 10">
        <text>tRNA(Tyr) + L-tyrosine + ATP = L-tyrosyl-tRNA(Tyr) + AMP + diphosphate + H(+)</text>
        <dbReference type="Rhea" id="RHEA:10220"/>
        <dbReference type="Rhea" id="RHEA-COMP:9706"/>
        <dbReference type="Rhea" id="RHEA-COMP:9707"/>
        <dbReference type="ChEBI" id="CHEBI:15378"/>
        <dbReference type="ChEBI" id="CHEBI:30616"/>
        <dbReference type="ChEBI" id="CHEBI:33019"/>
        <dbReference type="ChEBI" id="CHEBI:58315"/>
        <dbReference type="ChEBI" id="CHEBI:78442"/>
        <dbReference type="ChEBI" id="CHEBI:78536"/>
        <dbReference type="ChEBI" id="CHEBI:456215"/>
        <dbReference type="EC" id="6.1.1.1"/>
    </reaction>
</comment>
<dbReference type="InterPro" id="IPR002307">
    <property type="entry name" value="Tyr-tRNA-ligase"/>
</dbReference>
<evidence type="ECO:0000313" key="13">
    <source>
        <dbReference type="Proteomes" id="UP000243359"/>
    </source>
</evidence>
<evidence type="ECO:0000256" key="4">
    <source>
        <dbReference type="ARBA" id="ARBA00022741"/>
    </source>
</evidence>
<name>A0A1H1WYI6_9PSED</name>
<evidence type="ECO:0000256" key="11">
    <source>
        <dbReference type="PROSITE-ProRule" id="PRU00182"/>
    </source>
</evidence>
<dbReference type="Gene3D" id="1.10.240.10">
    <property type="entry name" value="Tyrosyl-Transfer RNA Synthetase"/>
    <property type="match status" value="1"/>
</dbReference>
<dbReference type="PROSITE" id="PS00178">
    <property type="entry name" value="AA_TRNA_LIGASE_I"/>
    <property type="match status" value="1"/>
</dbReference>
<protein>
    <recommendedName>
        <fullName evidence="10">Tyrosine--tRNA ligase</fullName>
        <ecNumber evidence="10">6.1.1.1</ecNumber>
    </recommendedName>
    <alternativeName>
        <fullName evidence="10">Tyrosyl-tRNA synthetase</fullName>
        <shortName evidence="10">TyrRS</shortName>
    </alternativeName>
</protein>
<proteinExistence type="inferred from homology"/>
<evidence type="ECO:0000256" key="1">
    <source>
        <dbReference type="ARBA" id="ARBA00011738"/>
    </source>
</evidence>
<evidence type="ECO:0000313" key="12">
    <source>
        <dbReference type="EMBL" id="SDT02193.1"/>
    </source>
</evidence>
<dbReference type="SUPFAM" id="SSF52374">
    <property type="entry name" value="Nucleotidylyl transferase"/>
    <property type="match status" value="1"/>
</dbReference>
<evidence type="ECO:0000256" key="10">
    <source>
        <dbReference type="HAMAP-Rule" id="MF_02007"/>
    </source>
</evidence>
<dbReference type="NCBIfam" id="TIGR00234">
    <property type="entry name" value="tyrS"/>
    <property type="match status" value="1"/>
</dbReference>
<accession>A0A1H1WYI6</accession>
<dbReference type="GO" id="GO:0003723">
    <property type="term" value="F:RNA binding"/>
    <property type="evidence" value="ECO:0007669"/>
    <property type="project" value="UniProtKB-KW"/>
</dbReference>
<dbReference type="GO" id="GO:0005829">
    <property type="term" value="C:cytosol"/>
    <property type="evidence" value="ECO:0007669"/>
    <property type="project" value="TreeGrafter"/>
</dbReference>
<dbReference type="PANTHER" id="PTHR11766:SF1">
    <property type="entry name" value="TYROSINE--TRNA LIGASE"/>
    <property type="match status" value="1"/>
</dbReference>
<reference evidence="13" key="1">
    <citation type="submission" date="2016-10" db="EMBL/GenBank/DDBJ databases">
        <authorList>
            <person name="Varghese N."/>
            <person name="Submissions S."/>
        </authorList>
    </citation>
    <scope>NUCLEOTIDE SEQUENCE [LARGE SCALE GENOMIC DNA]</scope>
    <source>
        <strain evidence="13">KCTC 32247</strain>
    </source>
</reference>
<keyword evidence="4 10" id="KW-0547">Nucleotide-binding</keyword>
<keyword evidence="5 10" id="KW-0067">ATP-binding</keyword>
<dbReference type="FunFam" id="1.10.240.10:FF:000006">
    <property type="entry name" value="Tyrosine--tRNA ligase"/>
    <property type="match status" value="1"/>
</dbReference>
<dbReference type="GO" id="GO:0004831">
    <property type="term" value="F:tyrosine-tRNA ligase activity"/>
    <property type="evidence" value="ECO:0007669"/>
    <property type="project" value="UniProtKB-UniRule"/>
</dbReference>
<sequence>MKSVEEQLALIKRGAEEILVEAELVAKLQRGQPLRIKAGFDPTAPDLHLGHTVLINKLRQFQELGHQVIFLIGDFTGMIGDPSGKNATRPPLTREQVLENAETYKAQVFKILDPARTEVAFNSTWMDQLSPADFIRLASQYTVARMLERDDFHKRYTGNQSIAIHEFLYPLVQGYDSVALRADVELGGTDQKFNLLMGRELQRAYGQESQVILTMPLLEGVDGVKKMSKSLGNYIGIQEAPGVMYSKLVSIPDALMWRYFELLSFRPMVEIEEFRRDVERGANPRDIKIKLAEEIVSRFHGEEAAASAHRSAGNRLKDGELPEDLPEVVLVSAEPLSIAAVLNKAGLAKNAATARDMLNAGSVKVDGVVVDRDFVFAPGVVHVCQAGKKAFARIELRAE</sequence>
<keyword evidence="13" id="KW-1185">Reference proteome</keyword>
<dbReference type="GO" id="GO:0005524">
    <property type="term" value="F:ATP binding"/>
    <property type="evidence" value="ECO:0007669"/>
    <property type="project" value="UniProtKB-UniRule"/>
</dbReference>
<evidence type="ECO:0000256" key="8">
    <source>
        <dbReference type="ARBA" id="ARBA00023146"/>
    </source>
</evidence>
<dbReference type="InterPro" id="IPR036986">
    <property type="entry name" value="S4_RNA-bd_sf"/>
</dbReference>
<feature type="binding site" evidence="10">
    <location>
        <position position="229"/>
    </location>
    <ligand>
        <name>ATP</name>
        <dbReference type="ChEBI" id="CHEBI:30616"/>
    </ligand>
</feature>
<organism evidence="12 13">
    <name type="scientific">Pseudomonas oryzae</name>
    <dbReference type="NCBI Taxonomy" id="1392877"/>
    <lineage>
        <taxon>Bacteria</taxon>
        <taxon>Pseudomonadati</taxon>
        <taxon>Pseudomonadota</taxon>
        <taxon>Gammaproteobacteria</taxon>
        <taxon>Pseudomonadales</taxon>
        <taxon>Pseudomonadaceae</taxon>
        <taxon>Pseudomonas</taxon>
    </lineage>
</organism>
<keyword evidence="8 10" id="KW-0030">Aminoacyl-tRNA synthetase</keyword>
<comment type="subunit">
    <text evidence="1 10">Homodimer.</text>
</comment>
<dbReference type="RefSeq" id="WP_090350255.1">
    <property type="nucleotide sequence ID" value="NZ_LT629751.1"/>
</dbReference>
<feature type="short sequence motif" description="'HIGH' region" evidence="10">
    <location>
        <begin position="42"/>
        <end position="51"/>
    </location>
</feature>
<dbReference type="InterPro" id="IPR014729">
    <property type="entry name" value="Rossmann-like_a/b/a_fold"/>
</dbReference>
<dbReference type="GO" id="GO:0006437">
    <property type="term" value="P:tyrosyl-tRNA aminoacylation"/>
    <property type="evidence" value="ECO:0007669"/>
    <property type="project" value="UniProtKB-UniRule"/>
</dbReference>
<evidence type="ECO:0000256" key="3">
    <source>
        <dbReference type="ARBA" id="ARBA00022598"/>
    </source>
</evidence>
<dbReference type="CDD" id="cd00805">
    <property type="entry name" value="TyrRS_core"/>
    <property type="match status" value="1"/>
</dbReference>
<dbReference type="Gene3D" id="3.40.50.620">
    <property type="entry name" value="HUPs"/>
    <property type="match status" value="1"/>
</dbReference>
<keyword evidence="6 11" id="KW-0694">RNA-binding</keyword>
<dbReference type="InterPro" id="IPR024088">
    <property type="entry name" value="Tyr-tRNA-ligase_bac-type"/>
</dbReference>
<evidence type="ECO:0000256" key="5">
    <source>
        <dbReference type="ARBA" id="ARBA00022840"/>
    </source>
</evidence>
<dbReference type="PRINTS" id="PR01040">
    <property type="entry name" value="TRNASYNTHTYR"/>
</dbReference>
<dbReference type="EMBL" id="LT629751">
    <property type="protein sequence ID" value="SDT02193.1"/>
    <property type="molecule type" value="Genomic_DNA"/>
</dbReference>
<dbReference type="PROSITE" id="PS50889">
    <property type="entry name" value="S4"/>
    <property type="match status" value="1"/>
</dbReference>
<dbReference type="AlphaFoldDB" id="A0A1H1WYI6"/>
<dbReference type="InterPro" id="IPR024108">
    <property type="entry name" value="Tyr-tRNA-ligase_bac_2"/>
</dbReference>
<dbReference type="Proteomes" id="UP000243359">
    <property type="component" value="Chromosome I"/>
</dbReference>
<feature type="short sequence motif" description="'KMSKS' region" evidence="10">
    <location>
        <begin position="226"/>
        <end position="230"/>
    </location>
</feature>
<dbReference type="Gene3D" id="3.10.290.10">
    <property type="entry name" value="RNA-binding S4 domain"/>
    <property type="match status" value="1"/>
</dbReference>
<dbReference type="EC" id="6.1.1.1" evidence="10"/>
<dbReference type="PANTHER" id="PTHR11766">
    <property type="entry name" value="TYROSYL-TRNA SYNTHETASE"/>
    <property type="match status" value="1"/>
</dbReference>
<keyword evidence="7 10" id="KW-0648">Protein biosynthesis</keyword>
<comment type="subcellular location">
    <subcellularLocation>
        <location evidence="10">Cytoplasm</location>
    </subcellularLocation>
</comment>
<dbReference type="HAMAP" id="MF_02007">
    <property type="entry name" value="Tyr_tRNA_synth_type2"/>
    <property type="match status" value="1"/>
</dbReference>
<gene>
    <name evidence="10" type="primary">tyrS</name>
    <name evidence="12" type="ORF">SAMN05216221_3248</name>
</gene>
<keyword evidence="3 10" id="KW-0436">Ligase</keyword>
<comment type="function">
    <text evidence="10">Catalyzes the attachment of tyrosine to tRNA(Tyr) in a two-step reaction: tyrosine is first activated by ATP to form Tyr-AMP and then transferred to the acceptor end of tRNA(Tyr).</text>
</comment>
<evidence type="ECO:0000256" key="9">
    <source>
        <dbReference type="ARBA" id="ARBA00048248"/>
    </source>
</evidence>
<dbReference type="InterPro" id="IPR002305">
    <property type="entry name" value="aa-tRNA-synth_Ic"/>
</dbReference>
<evidence type="ECO:0000256" key="2">
    <source>
        <dbReference type="ARBA" id="ARBA00022490"/>
    </source>
</evidence>
<dbReference type="STRING" id="1392877.SAMN05216221_3248"/>
<evidence type="ECO:0000256" key="7">
    <source>
        <dbReference type="ARBA" id="ARBA00022917"/>
    </source>
</evidence>
<dbReference type="SUPFAM" id="SSF55174">
    <property type="entry name" value="Alpha-L RNA-binding motif"/>
    <property type="match status" value="1"/>
</dbReference>
<dbReference type="InterPro" id="IPR001412">
    <property type="entry name" value="aa-tRNA-synth_I_CS"/>
</dbReference>
<dbReference type="FunFam" id="3.40.50.620:FF:000061">
    <property type="entry name" value="Tyrosine--tRNA ligase"/>
    <property type="match status" value="1"/>
</dbReference>
<dbReference type="Pfam" id="PF00579">
    <property type="entry name" value="tRNA-synt_1b"/>
    <property type="match status" value="1"/>
</dbReference>
<comment type="similarity">
    <text evidence="10">Belongs to the class-I aminoacyl-tRNA synthetase family. TyrS type 2 subfamily.</text>
</comment>
<dbReference type="OrthoDB" id="9804243at2"/>